<gene>
    <name evidence="2" type="ordered locus">Cag_0747</name>
</gene>
<sequence>MQYCHVCGGTLFNVKAILWDELIKDWQLSPKEVNYINQQQGGRCSKCLCSIRSIVLAKAITNSLGYKGVLINLLKSSFVNDLSILEINQAGNLSRYLRLFKNYTFGAYPDVDMHNLPYKNNTFDLIVHSDTLEHVANPIHALSECYRVLKPNGFLCYTVPIIIGRLSRNRSGLKKSYHGTPNAIPDDYVVCTEFGADAWTFLLEAGFDSLSMYSFHYPAGIALAAKKREI</sequence>
<dbReference type="STRING" id="340177.Cag_0747"/>
<dbReference type="CDD" id="cd02440">
    <property type="entry name" value="AdoMet_MTases"/>
    <property type="match status" value="1"/>
</dbReference>
<organism evidence="2">
    <name type="scientific">Chlorobium chlorochromatii (strain CaD3)</name>
    <dbReference type="NCBI Taxonomy" id="340177"/>
    <lineage>
        <taxon>Bacteria</taxon>
        <taxon>Pseudomonadati</taxon>
        <taxon>Chlorobiota</taxon>
        <taxon>Chlorobiia</taxon>
        <taxon>Chlorobiales</taxon>
        <taxon>Chlorobiaceae</taxon>
        <taxon>Chlorobium/Pelodictyon group</taxon>
        <taxon>Chlorobium</taxon>
    </lineage>
</organism>
<reference evidence="2" key="1">
    <citation type="submission" date="2005-08" db="EMBL/GenBank/DDBJ databases">
        <title>Complete sequence of Chlorobium chlorochromatii CaD3.</title>
        <authorList>
            <person name="Copeland A."/>
            <person name="Lucas S."/>
            <person name="Lapidus A."/>
            <person name="Barry K."/>
            <person name="Detter J.C."/>
            <person name="Glavina T."/>
            <person name="Hammon N."/>
            <person name="Israni S."/>
            <person name="Pitluck S."/>
            <person name="Bryant D."/>
            <person name="Schmutz J."/>
            <person name="Larimer F."/>
            <person name="Land M."/>
            <person name="Kyrpides N."/>
            <person name="Ivanova N."/>
            <person name="Richardson P."/>
        </authorList>
    </citation>
    <scope>NUCLEOTIDE SEQUENCE [LARGE SCALE GENOMIC DNA]</scope>
    <source>
        <strain evidence="2">CaD3</strain>
    </source>
</reference>
<accession>Q3ASK9</accession>
<dbReference type="GO" id="GO:0008757">
    <property type="term" value="F:S-adenosylmethionine-dependent methyltransferase activity"/>
    <property type="evidence" value="ECO:0007669"/>
    <property type="project" value="InterPro"/>
</dbReference>
<dbReference type="SUPFAM" id="SSF53335">
    <property type="entry name" value="S-adenosyl-L-methionine-dependent methyltransferases"/>
    <property type="match status" value="1"/>
</dbReference>
<protein>
    <recommendedName>
        <fullName evidence="1">Methyltransferase type 11 domain-containing protein</fullName>
    </recommendedName>
</protein>
<dbReference type="KEGG" id="cch:Cag_0747"/>
<evidence type="ECO:0000313" key="2">
    <source>
        <dbReference type="EMBL" id="ABB28016.1"/>
    </source>
</evidence>
<dbReference type="Gene3D" id="3.40.50.150">
    <property type="entry name" value="Vaccinia Virus protein VP39"/>
    <property type="match status" value="1"/>
</dbReference>
<dbReference type="OrthoDB" id="9770553at2"/>
<dbReference type="InterPro" id="IPR013216">
    <property type="entry name" value="Methyltransf_11"/>
</dbReference>
<proteinExistence type="predicted"/>
<dbReference type="EMBL" id="CP000108">
    <property type="protein sequence ID" value="ABB28016.1"/>
    <property type="molecule type" value="Genomic_DNA"/>
</dbReference>
<dbReference type="Pfam" id="PF08241">
    <property type="entry name" value="Methyltransf_11"/>
    <property type="match status" value="1"/>
</dbReference>
<dbReference type="eggNOG" id="COG2226">
    <property type="taxonomic scope" value="Bacteria"/>
</dbReference>
<feature type="domain" description="Methyltransferase type 11" evidence="1">
    <location>
        <begin position="110"/>
        <end position="156"/>
    </location>
</feature>
<dbReference type="AlphaFoldDB" id="Q3ASK9"/>
<dbReference type="HOGENOM" id="CLU_1118317_0_0_10"/>
<evidence type="ECO:0000259" key="1">
    <source>
        <dbReference type="Pfam" id="PF08241"/>
    </source>
</evidence>
<dbReference type="InterPro" id="IPR029063">
    <property type="entry name" value="SAM-dependent_MTases_sf"/>
</dbReference>
<name>Q3ASK9_CHLCH</name>